<dbReference type="SUPFAM" id="SSF53474">
    <property type="entry name" value="alpha/beta-Hydrolases"/>
    <property type="match status" value="1"/>
</dbReference>
<dbReference type="Pfam" id="PF00561">
    <property type="entry name" value="Abhydrolase_1"/>
    <property type="match status" value="1"/>
</dbReference>
<proteinExistence type="predicted"/>
<dbReference type="PANTHER" id="PTHR43433:SF1">
    <property type="entry name" value="BLL5160 PROTEIN"/>
    <property type="match status" value="1"/>
</dbReference>
<dbReference type="AlphaFoldDB" id="A0A9W6CT36"/>
<dbReference type="InterPro" id="IPR000073">
    <property type="entry name" value="AB_hydrolase_1"/>
</dbReference>
<dbReference type="Gene3D" id="3.40.50.1820">
    <property type="entry name" value="alpha/beta hydrolase"/>
    <property type="match status" value="1"/>
</dbReference>
<evidence type="ECO:0000313" key="3">
    <source>
        <dbReference type="Proteomes" id="UP001144396"/>
    </source>
</evidence>
<feature type="domain" description="AB hydrolase-1" evidence="1">
    <location>
        <begin position="49"/>
        <end position="280"/>
    </location>
</feature>
<keyword evidence="3" id="KW-1185">Reference proteome</keyword>
<dbReference type="InterPro" id="IPR029058">
    <property type="entry name" value="AB_hydrolase_fold"/>
</dbReference>
<dbReference type="EMBL" id="BSDP01000001">
    <property type="protein sequence ID" value="GLI26329.1"/>
    <property type="molecule type" value="Genomic_DNA"/>
</dbReference>
<dbReference type="PANTHER" id="PTHR43433">
    <property type="entry name" value="HYDROLASE, ALPHA/BETA FOLD FAMILY PROTEIN"/>
    <property type="match status" value="1"/>
</dbReference>
<sequence>MRPEPGADGGGAGYPRRMVTSTDVRLPDGGVLRAHDSGADAPGAPVLAWHHGSPQTGAPLEPVLAAAAARGIRVISYGRPSYGGSTARPGRDVASAADDLAAVAEAFGVTGLASMGASGGGPHALAGAALRPGLVRAAVTLAGIAPRTDAYDWFDGMASPDGLRAAMRGRAARAAFAETDEFDPTQFVAADYAALEGGWASLGADVGRSDAFGPDGLIDDDVAFAAPWGFDPAAISVPVLVVQGALDRVVPPAHGAYLASVIPGAELRVRPDDGHVSVLDAVPEAMDWVLAKLR</sequence>
<reference evidence="2" key="1">
    <citation type="submission" date="2022-12" db="EMBL/GenBank/DDBJ databases">
        <title>Reference genome sequencing for broad-spectrum identification of bacterial and archaeal isolates by mass spectrometry.</title>
        <authorList>
            <person name="Sekiguchi Y."/>
            <person name="Tourlousse D.M."/>
        </authorList>
    </citation>
    <scope>NUCLEOTIDE SEQUENCE</scope>
    <source>
        <strain evidence="2">14</strain>
    </source>
</reference>
<gene>
    <name evidence="2" type="ORF">ARHIZOSPH14_05710</name>
</gene>
<keyword evidence="2" id="KW-0378">Hydrolase</keyword>
<comment type="caution">
    <text evidence="2">The sequence shown here is derived from an EMBL/GenBank/DDBJ whole genome shotgun (WGS) entry which is preliminary data.</text>
</comment>
<dbReference type="GO" id="GO:0016787">
    <property type="term" value="F:hydrolase activity"/>
    <property type="evidence" value="ECO:0007669"/>
    <property type="project" value="UniProtKB-KW"/>
</dbReference>
<accession>A0A9W6CT36</accession>
<evidence type="ECO:0000313" key="2">
    <source>
        <dbReference type="EMBL" id="GLI26329.1"/>
    </source>
</evidence>
<dbReference type="Proteomes" id="UP001144396">
    <property type="component" value="Unassembled WGS sequence"/>
</dbReference>
<evidence type="ECO:0000259" key="1">
    <source>
        <dbReference type="Pfam" id="PF00561"/>
    </source>
</evidence>
<dbReference type="InterPro" id="IPR050471">
    <property type="entry name" value="AB_hydrolase"/>
</dbReference>
<protein>
    <submittedName>
        <fullName evidence="2">Alpha/beta hydrolase</fullName>
    </submittedName>
</protein>
<name>A0A9W6CT36_9MICO</name>
<organism evidence="2 3">
    <name type="scientific">Agromyces rhizosphaerae</name>
    <dbReference type="NCBI Taxonomy" id="88374"/>
    <lineage>
        <taxon>Bacteria</taxon>
        <taxon>Bacillati</taxon>
        <taxon>Actinomycetota</taxon>
        <taxon>Actinomycetes</taxon>
        <taxon>Micrococcales</taxon>
        <taxon>Microbacteriaceae</taxon>
        <taxon>Agromyces</taxon>
    </lineage>
</organism>